<dbReference type="InterPro" id="IPR001005">
    <property type="entry name" value="SANT/Myb"/>
</dbReference>
<reference evidence="3 4" key="1">
    <citation type="journal article" date="2018" name="Nat. Ecol. Evol.">
        <title>Pezizomycetes genomes reveal the molecular basis of ectomycorrhizal truffle lifestyle.</title>
        <authorList>
            <person name="Murat C."/>
            <person name="Payen T."/>
            <person name="Noel B."/>
            <person name="Kuo A."/>
            <person name="Morin E."/>
            <person name="Chen J."/>
            <person name="Kohler A."/>
            <person name="Krizsan K."/>
            <person name="Balestrini R."/>
            <person name="Da Silva C."/>
            <person name="Montanini B."/>
            <person name="Hainaut M."/>
            <person name="Levati E."/>
            <person name="Barry K.W."/>
            <person name="Belfiori B."/>
            <person name="Cichocki N."/>
            <person name="Clum A."/>
            <person name="Dockter R.B."/>
            <person name="Fauchery L."/>
            <person name="Guy J."/>
            <person name="Iotti M."/>
            <person name="Le Tacon F."/>
            <person name="Lindquist E.A."/>
            <person name="Lipzen A."/>
            <person name="Malagnac F."/>
            <person name="Mello A."/>
            <person name="Molinier V."/>
            <person name="Miyauchi S."/>
            <person name="Poulain J."/>
            <person name="Riccioni C."/>
            <person name="Rubini A."/>
            <person name="Sitrit Y."/>
            <person name="Splivallo R."/>
            <person name="Traeger S."/>
            <person name="Wang M."/>
            <person name="Zifcakova L."/>
            <person name="Wipf D."/>
            <person name="Zambonelli A."/>
            <person name="Paolocci F."/>
            <person name="Nowrousian M."/>
            <person name="Ottonello S."/>
            <person name="Baldrian P."/>
            <person name="Spatafora J.W."/>
            <person name="Henrissat B."/>
            <person name="Nagy L.G."/>
            <person name="Aury J.M."/>
            <person name="Wincker P."/>
            <person name="Grigoriev I.V."/>
            <person name="Bonfante P."/>
            <person name="Martin F.M."/>
        </authorList>
    </citation>
    <scope>NUCLEOTIDE SEQUENCE [LARGE SCALE GENOMIC DNA]</scope>
    <source>
        <strain evidence="3 4">CCBAS932</strain>
    </source>
</reference>
<feature type="region of interest" description="Disordered" evidence="1">
    <location>
        <begin position="138"/>
        <end position="181"/>
    </location>
</feature>
<dbReference type="Proteomes" id="UP000277580">
    <property type="component" value="Unassembled WGS sequence"/>
</dbReference>
<dbReference type="AlphaFoldDB" id="A0A3N4KLJ7"/>
<feature type="domain" description="Myb-like" evidence="2">
    <location>
        <begin position="180"/>
        <end position="235"/>
    </location>
</feature>
<feature type="compositionally biased region" description="Pro residues" evidence="1">
    <location>
        <begin position="76"/>
        <end position="85"/>
    </location>
</feature>
<feature type="compositionally biased region" description="Pro residues" evidence="1">
    <location>
        <begin position="104"/>
        <end position="113"/>
    </location>
</feature>
<dbReference type="CDD" id="cd00167">
    <property type="entry name" value="SANT"/>
    <property type="match status" value="1"/>
</dbReference>
<dbReference type="Gene3D" id="1.10.10.60">
    <property type="entry name" value="Homeodomain-like"/>
    <property type="match status" value="1"/>
</dbReference>
<evidence type="ECO:0000313" key="3">
    <source>
        <dbReference type="EMBL" id="RPB11437.1"/>
    </source>
</evidence>
<proteinExistence type="predicted"/>
<organism evidence="3 4">
    <name type="scientific">Morchella conica CCBAS932</name>
    <dbReference type="NCBI Taxonomy" id="1392247"/>
    <lineage>
        <taxon>Eukaryota</taxon>
        <taxon>Fungi</taxon>
        <taxon>Dikarya</taxon>
        <taxon>Ascomycota</taxon>
        <taxon>Pezizomycotina</taxon>
        <taxon>Pezizomycetes</taxon>
        <taxon>Pezizales</taxon>
        <taxon>Morchellaceae</taxon>
        <taxon>Morchella</taxon>
    </lineage>
</organism>
<dbReference type="OrthoDB" id="5334491at2759"/>
<dbReference type="Pfam" id="PF13921">
    <property type="entry name" value="Myb_DNA-bind_6"/>
    <property type="match status" value="1"/>
</dbReference>
<feature type="region of interest" description="Disordered" evidence="1">
    <location>
        <begin position="72"/>
        <end position="125"/>
    </location>
</feature>
<evidence type="ECO:0000259" key="2">
    <source>
        <dbReference type="PROSITE" id="PS50090"/>
    </source>
</evidence>
<gene>
    <name evidence="3" type="ORF">P167DRAFT_553928</name>
</gene>
<dbReference type="InParanoid" id="A0A3N4KLJ7"/>
<protein>
    <recommendedName>
        <fullName evidence="2">Myb-like domain-containing protein</fullName>
    </recommendedName>
</protein>
<name>A0A3N4KLJ7_9PEZI</name>
<dbReference type="SMART" id="SM00717">
    <property type="entry name" value="SANT"/>
    <property type="match status" value="1"/>
</dbReference>
<evidence type="ECO:0000313" key="4">
    <source>
        <dbReference type="Proteomes" id="UP000277580"/>
    </source>
</evidence>
<feature type="region of interest" description="Disordered" evidence="1">
    <location>
        <begin position="16"/>
        <end position="45"/>
    </location>
</feature>
<accession>A0A3N4KLJ7</accession>
<dbReference type="PROSITE" id="PS50090">
    <property type="entry name" value="MYB_LIKE"/>
    <property type="match status" value="1"/>
</dbReference>
<keyword evidence="4" id="KW-1185">Reference proteome</keyword>
<feature type="compositionally biased region" description="Polar residues" evidence="1">
    <location>
        <begin position="28"/>
        <end position="40"/>
    </location>
</feature>
<dbReference type="EMBL" id="ML119135">
    <property type="protein sequence ID" value="RPB11437.1"/>
    <property type="molecule type" value="Genomic_DNA"/>
</dbReference>
<sequence length="250" mass="27815">MLLPSAIPCEYRATTQSLASPLRRSSRHVQQAAISSSSYRSPPLEEAPSFIASAPAGLFQTCRRLQKALSVDRFSTPPPPPPVAATPPKKNSVQKRKQQAQPAPSTPRRPAPRTPIAGRNKRARDVAFPILSDENTCMKSLESGDSDHEFQDPFTTPRNKRVRLTTPPSPPNRNLRVSKEDESSDAEWSVDEDKLLVEMVLSKLNLSKNDWEECAKSLGGRKDAKSIGKRWEGLISSRKVGLKDKKRRRV</sequence>
<evidence type="ECO:0000256" key="1">
    <source>
        <dbReference type="SAM" id="MobiDB-lite"/>
    </source>
</evidence>